<dbReference type="Proteomes" id="UP000532373">
    <property type="component" value="Unassembled WGS sequence"/>
</dbReference>
<comment type="caution">
    <text evidence="1">The sequence shown here is derived from an EMBL/GenBank/DDBJ whole genome shotgun (WGS) entry which is preliminary data.</text>
</comment>
<dbReference type="AlphaFoldDB" id="A0A8E1WC33"/>
<evidence type="ECO:0000313" key="2">
    <source>
        <dbReference type="Proteomes" id="UP000532373"/>
    </source>
</evidence>
<name>A0A8E1WC33_9HYPH</name>
<evidence type="ECO:0000313" key="1">
    <source>
        <dbReference type="EMBL" id="MBB6464944.1"/>
    </source>
</evidence>
<gene>
    <name evidence="1" type="ORF">HNQ96_000791</name>
</gene>
<sequence length="58" mass="6474">MNHCVREAPLKLLLGMDDQDIARWAMERQVLPEPPPGLLDVMAISAGHGVVHRINVFD</sequence>
<reference evidence="1 2" key="1">
    <citation type="submission" date="2020-08" db="EMBL/GenBank/DDBJ databases">
        <title>Genomic Encyclopedia of Type Strains, Phase IV (KMG-IV): sequencing the most valuable type-strain genomes for metagenomic binning, comparative biology and taxonomic classification.</title>
        <authorList>
            <person name="Goeker M."/>
        </authorList>
    </citation>
    <scope>NUCLEOTIDE SEQUENCE [LARGE SCALE GENOMIC DNA]</scope>
    <source>
        <strain evidence="1 2">DSM 17454</strain>
    </source>
</reference>
<dbReference type="RefSeq" id="WP_184767474.1">
    <property type="nucleotide sequence ID" value="NZ_JACHGI010000001.1"/>
</dbReference>
<organism evidence="1 2">
    <name type="scientific">Aminobacter carboxidus</name>
    <dbReference type="NCBI Taxonomy" id="376165"/>
    <lineage>
        <taxon>Bacteria</taxon>
        <taxon>Pseudomonadati</taxon>
        <taxon>Pseudomonadota</taxon>
        <taxon>Alphaproteobacteria</taxon>
        <taxon>Hyphomicrobiales</taxon>
        <taxon>Phyllobacteriaceae</taxon>
        <taxon>Aminobacter</taxon>
    </lineage>
</organism>
<dbReference type="EMBL" id="JACHGI010000001">
    <property type="protein sequence ID" value="MBB6464944.1"/>
    <property type="molecule type" value="Genomic_DNA"/>
</dbReference>
<proteinExistence type="predicted"/>
<protein>
    <submittedName>
        <fullName evidence="1">Uncharacterized protein</fullName>
    </submittedName>
</protein>
<accession>A0A8E1WC33</accession>